<keyword evidence="14" id="KW-1185">Reference proteome</keyword>
<evidence type="ECO:0000256" key="2">
    <source>
        <dbReference type="ARBA" id="ARBA00004922"/>
    </source>
</evidence>
<sequence>MGVAARTITLPIVPAFALYDGRMTLRPGDDFDQLVEDVPSIERPAGQQPQHAAPSAEAKLTRVDAWWGRLLSTPARQRVWTWGGPAFVTLVAAILRLWHLGHPDSLVFDETYYVKDAWTLHNLGYEGTWPNDVDGKFAAGQTNLFTSAPEFIAHPPLGKWLISLGMWALGPSNPAGWRLSTAIAGILAVLLVTLIARSLLKSTFLGVLAGFFMAVDGQAIVMSRVSLLDNFVMFFALLAFGAILLDRTWTQKRLDAWVVKMDNRGRDLAWGPAVWNRPWLIVAGLLLGAATGVKWNGLYFLAIFAVYTVLVDMAARRRVGVEFWGTGTIFKQGPVTFLLMVPIALATYVATWTGWFVTKGGYYREWVTSAPGLHWTGALSWVPDVVQNFWHYQAGIYAFNVGLSTPHPYQANPLLWLVMQRPTSMYYLGLSAGQEGCTTDRCGQAITGIANPLIWYAAVIACVYLLYRLARFREWQSGAILIGVAAGYLPWLMYLDRTVFQFYTIAFEPYLLIGLAAALGHVLGRRTDDETRRLSGIRVVGIIVIFSVVLSVFFYPMWTATQENWSFINLHYWVPSWK</sequence>
<evidence type="ECO:0000256" key="5">
    <source>
        <dbReference type="ARBA" id="ARBA00022679"/>
    </source>
</evidence>
<dbReference type="Proteomes" id="UP001321486">
    <property type="component" value="Chromosome"/>
</dbReference>
<comment type="function">
    <text evidence="10">Protein O-mannosyltransferase that catalyzes the transfer of a single mannose residue from a polyprenol phospho-mannosyl lipidic donor to the hydroxyl group of selected serine and threonine residues in acceptor proteins.</text>
</comment>
<dbReference type="Pfam" id="PF02366">
    <property type="entry name" value="PMT"/>
    <property type="match status" value="1"/>
</dbReference>
<dbReference type="Pfam" id="PF16192">
    <property type="entry name" value="PMT_4TMC"/>
    <property type="match status" value="1"/>
</dbReference>
<evidence type="ECO:0000256" key="1">
    <source>
        <dbReference type="ARBA" id="ARBA00004127"/>
    </source>
</evidence>
<gene>
    <name evidence="13" type="ORF">GCM10025867_17810</name>
</gene>
<name>A0ABN6XX34_9MICO</name>
<dbReference type="InterPro" id="IPR027005">
    <property type="entry name" value="PMT-like"/>
</dbReference>
<evidence type="ECO:0000256" key="9">
    <source>
        <dbReference type="ARBA" id="ARBA00093617"/>
    </source>
</evidence>
<accession>A0ABN6XX34</accession>
<dbReference type="PANTHER" id="PTHR10050">
    <property type="entry name" value="DOLICHYL-PHOSPHATE-MANNOSE--PROTEIN MANNOSYLTRANSFERASE"/>
    <property type="match status" value="1"/>
</dbReference>
<keyword evidence="6 10" id="KW-0812">Transmembrane</keyword>
<feature type="transmembrane region" description="Helical" evidence="10">
    <location>
        <begin position="536"/>
        <end position="558"/>
    </location>
</feature>
<dbReference type="InterPro" id="IPR032421">
    <property type="entry name" value="PMT_4TMC"/>
</dbReference>
<feature type="domain" description="ArnT-like N-terminal" evidence="11">
    <location>
        <begin position="87"/>
        <end position="241"/>
    </location>
</feature>
<comment type="pathway">
    <text evidence="2 10">Protein modification; protein glycosylation.</text>
</comment>
<feature type="transmembrane region" description="Helical" evidence="10">
    <location>
        <begin position="297"/>
        <end position="315"/>
    </location>
</feature>
<dbReference type="EMBL" id="AP027732">
    <property type="protein sequence ID" value="BDZ49540.1"/>
    <property type="molecule type" value="Genomic_DNA"/>
</dbReference>
<protein>
    <recommendedName>
        <fullName evidence="9 10">Polyprenol-phosphate-mannose--protein mannosyltransferase</fullName>
        <ecNumber evidence="10">2.4.1.-</ecNumber>
    </recommendedName>
</protein>
<feature type="transmembrane region" description="Helical" evidence="10">
    <location>
        <begin position="477"/>
        <end position="494"/>
    </location>
</feature>
<keyword evidence="8 10" id="KW-0472">Membrane</keyword>
<keyword evidence="7 10" id="KW-1133">Transmembrane helix</keyword>
<evidence type="ECO:0000259" key="12">
    <source>
        <dbReference type="Pfam" id="PF16192"/>
    </source>
</evidence>
<dbReference type="PANTHER" id="PTHR10050:SF46">
    <property type="entry name" value="PROTEIN O-MANNOSYL-TRANSFERASE 2"/>
    <property type="match status" value="1"/>
</dbReference>
<organism evidence="13 14">
    <name type="scientific">Frondihabitans sucicola</name>
    <dbReference type="NCBI Taxonomy" id="1268041"/>
    <lineage>
        <taxon>Bacteria</taxon>
        <taxon>Bacillati</taxon>
        <taxon>Actinomycetota</taxon>
        <taxon>Actinomycetes</taxon>
        <taxon>Micrococcales</taxon>
        <taxon>Microbacteriaceae</taxon>
        <taxon>Frondihabitans</taxon>
    </lineage>
</organism>
<dbReference type="EC" id="2.4.1.-" evidence="10"/>
<comment type="similarity">
    <text evidence="3 10">Belongs to the glycosyltransferase 39 family.</text>
</comment>
<proteinExistence type="inferred from homology"/>
<feature type="transmembrane region" description="Helical" evidence="10">
    <location>
        <begin position="453"/>
        <end position="470"/>
    </location>
</feature>
<evidence type="ECO:0000256" key="10">
    <source>
        <dbReference type="RuleBase" id="RU367007"/>
    </source>
</evidence>
<dbReference type="GO" id="GO:0016757">
    <property type="term" value="F:glycosyltransferase activity"/>
    <property type="evidence" value="ECO:0007669"/>
    <property type="project" value="UniProtKB-KW"/>
</dbReference>
<dbReference type="InterPro" id="IPR003342">
    <property type="entry name" value="ArnT-like_N"/>
</dbReference>
<feature type="transmembrane region" description="Helical" evidence="10">
    <location>
        <begin position="203"/>
        <end position="221"/>
    </location>
</feature>
<feature type="transmembrane region" description="Helical" evidence="10">
    <location>
        <begin position="175"/>
        <end position="196"/>
    </location>
</feature>
<comment type="subcellular location">
    <subcellularLocation>
        <location evidence="10">Cell membrane</location>
    </subcellularLocation>
    <subcellularLocation>
        <location evidence="1">Endomembrane system</location>
        <topology evidence="1">Multi-pass membrane protein</topology>
    </subcellularLocation>
</comment>
<feature type="transmembrane region" description="Helical" evidence="10">
    <location>
        <begin position="500"/>
        <end position="524"/>
    </location>
</feature>
<evidence type="ECO:0000313" key="13">
    <source>
        <dbReference type="EMBL" id="BDZ49540.1"/>
    </source>
</evidence>
<evidence type="ECO:0000256" key="4">
    <source>
        <dbReference type="ARBA" id="ARBA00022676"/>
    </source>
</evidence>
<feature type="domain" description="Protein O-mannosyl-transferase C-terminal four TM" evidence="12">
    <location>
        <begin position="386"/>
        <end position="577"/>
    </location>
</feature>
<evidence type="ECO:0000256" key="6">
    <source>
        <dbReference type="ARBA" id="ARBA00022692"/>
    </source>
</evidence>
<reference evidence="14" key="1">
    <citation type="journal article" date="2019" name="Int. J. Syst. Evol. Microbiol.">
        <title>The Global Catalogue of Microorganisms (GCM) 10K type strain sequencing project: providing services to taxonomists for standard genome sequencing and annotation.</title>
        <authorList>
            <consortium name="The Broad Institute Genomics Platform"/>
            <consortium name="The Broad Institute Genome Sequencing Center for Infectious Disease"/>
            <person name="Wu L."/>
            <person name="Ma J."/>
        </authorList>
    </citation>
    <scope>NUCLEOTIDE SEQUENCE [LARGE SCALE GENOMIC DNA]</scope>
    <source>
        <strain evidence="14">NBRC 108728</strain>
    </source>
</reference>
<feature type="transmembrane region" description="Helical" evidence="10">
    <location>
        <begin position="274"/>
        <end position="291"/>
    </location>
</feature>
<keyword evidence="5 10" id="KW-0808">Transferase</keyword>
<feature type="transmembrane region" description="Helical" evidence="10">
    <location>
        <begin position="79"/>
        <end position="98"/>
    </location>
</feature>
<feature type="transmembrane region" description="Helical" evidence="10">
    <location>
        <begin position="335"/>
        <end position="357"/>
    </location>
</feature>
<evidence type="ECO:0000256" key="3">
    <source>
        <dbReference type="ARBA" id="ARBA00007222"/>
    </source>
</evidence>
<evidence type="ECO:0000313" key="14">
    <source>
        <dbReference type="Proteomes" id="UP001321486"/>
    </source>
</evidence>
<feature type="transmembrane region" description="Helical" evidence="10">
    <location>
        <begin position="227"/>
        <end position="245"/>
    </location>
</feature>
<evidence type="ECO:0000259" key="11">
    <source>
        <dbReference type="Pfam" id="PF02366"/>
    </source>
</evidence>
<evidence type="ECO:0000256" key="8">
    <source>
        <dbReference type="ARBA" id="ARBA00023136"/>
    </source>
</evidence>
<evidence type="ECO:0000256" key="7">
    <source>
        <dbReference type="ARBA" id="ARBA00022989"/>
    </source>
</evidence>
<keyword evidence="4 10" id="KW-0328">Glycosyltransferase</keyword>
<keyword evidence="10" id="KW-1003">Cell membrane</keyword>